<protein>
    <submittedName>
        <fullName evidence="5">SDR family oxidoreductase</fullName>
    </submittedName>
</protein>
<comment type="caution">
    <text evidence="5">The sequence shown here is derived from an EMBL/GenBank/DDBJ whole genome shotgun (WGS) entry which is preliminary data.</text>
</comment>
<sequence length="233" mass="24173">MGAQPATVLVTGAAGHLGRAVAAAFAQQGSRLVLMDRTADALQRTCGHLPEALLLPVDLLDAEQVRHGVDQARTRFGRIDALCHLAGGFRMGEAVHETSAATWDFLMDLNARSLVHVARALVPLLIADGGGRIVTVGAAAAARGAAQMGAYAASKSALIRLTEALSAELKDRHINVNCVLPSIIDTPDNRAAMPDADASRWVAPDALAAVIVFLCSDAARALHGAAIPVTGRV</sequence>
<dbReference type="Pfam" id="PF00106">
    <property type="entry name" value="adh_short"/>
    <property type="match status" value="1"/>
</dbReference>
<feature type="domain" description="Ketoreductase" evidence="4">
    <location>
        <begin position="6"/>
        <end position="173"/>
    </location>
</feature>
<keyword evidence="6" id="KW-1185">Reference proteome</keyword>
<dbReference type="InterPro" id="IPR057326">
    <property type="entry name" value="KR_dom"/>
</dbReference>
<gene>
    <name evidence="5" type="ORF">JI739_14250</name>
</gene>
<organism evidence="5 6">
    <name type="scientific">Ramlibacter aurantiacus</name>
    <dbReference type="NCBI Taxonomy" id="2801330"/>
    <lineage>
        <taxon>Bacteria</taxon>
        <taxon>Pseudomonadati</taxon>
        <taxon>Pseudomonadota</taxon>
        <taxon>Betaproteobacteria</taxon>
        <taxon>Burkholderiales</taxon>
        <taxon>Comamonadaceae</taxon>
        <taxon>Ramlibacter</taxon>
    </lineage>
</organism>
<dbReference type="SUPFAM" id="SSF51735">
    <property type="entry name" value="NAD(P)-binding Rossmann-fold domains"/>
    <property type="match status" value="1"/>
</dbReference>
<proteinExistence type="inferred from homology"/>
<accession>A0A936ZPT1</accession>
<dbReference type="PRINTS" id="PR00081">
    <property type="entry name" value="GDHRDH"/>
</dbReference>
<evidence type="ECO:0000256" key="2">
    <source>
        <dbReference type="ARBA" id="ARBA00023002"/>
    </source>
</evidence>
<dbReference type="PRINTS" id="PR00080">
    <property type="entry name" value="SDRFAMILY"/>
</dbReference>
<dbReference type="FunFam" id="3.40.50.720:FF:000084">
    <property type="entry name" value="Short-chain dehydrogenase reductase"/>
    <property type="match status" value="1"/>
</dbReference>
<dbReference type="InterPro" id="IPR020904">
    <property type="entry name" value="Sc_DH/Rdtase_CS"/>
</dbReference>
<evidence type="ECO:0000259" key="4">
    <source>
        <dbReference type="SMART" id="SM00822"/>
    </source>
</evidence>
<dbReference type="InterPro" id="IPR036291">
    <property type="entry name" value="NAD(P)-bd_dom_sf"/>
</dbReference>
<dbReference type="RefSeq" id="WP_201684593.1">
    <property type="nucleotide sequence ID" value="NZ_JAEQNA010000005.1"/>
</dbReference>
<evidence type="ECO:0000313" key="5">
    <source>
        <dbReference type="EMBL" id="MBL0421516.1"/>
    </source>
</evidence>
<name>A0A936ZPT1_9BURK</name>
<evidence type="ECO:0000256" key="3">
    <source>
        <dbReference type="RuleBase" id="RU000363"/>
    </source>
</evidence>
<dbReference type="AlphaFoldDB" id="A0A936ZPT1"/>
<dbReference type="Gene3D" id="3.40.50.720">
    <property type="entry name" value="NAD(P)-binding Rossmann-like Domain"/>
    <property type="match status" value="1"/>
</dbReference>
<dbReference type="Proteomes" id="UP000613011">
    <property type="component" value="Unassembled WGS sequence"/>
</dbReference>
<evidence type="ECO:0000313" key="6">
    <source>
        <dbReference type="Proteomes" id="UP000613011"/>
    </source>
</evidence>
<dbReference type="SMART" id="SM00822">
    <property type="entry name" value="PKS_KR"/>
    <property type="match status" value="1"/>
</dbReference>
<reference evidence="5" key="1">
    <citation type="submission" date="2021-01" db="EMBL/GenBank/DDBJ databases">
        <title>Ramlibacter sp. strain AW1 16S ribosomal RNA gene Genome sequencing and assembly.</title>
        <authorList>
            <person name="Kang M."/>
        </authorList>
    </citation>
    <scope>NUCLEOTIDE SEQUENCE</scope>
    <source>
        <strain evidence="5">AW1</strain>
    </source>
</reference>
<dbReference type="InterPro" id="IPR002347">
    <property type="entry name" value="SDR_fam"/>
</dbReference>
<keyword evidence="2" id="KW-0560">Oxidoreductase</keyword>
<evidence type="ECO:0000256" key="1">
    <source>
        <dbReference type="ARBA" id="ARBA00006484"/>
    </source>
</evidence>
<dbReference type="EMBL" id="JAEQNA010000005">
    <property type="protein sequence ID" value="MBL0421516.1"/>
    <property type="molecule type" value="Genomic_DNA"/>
</dbReference>
<dbReference type="PANTHER" id="PTHR42760">
    <property type="entry name" value="SHORT-CHAIN DEHYDROGENASES/REDUCTASES FAMILY MEMBER"/>
    <property type="match status" value="1"/>
</dbReference>
<comment type="similarity">
    <text evidence="1 3">Belongs to the short-chain dehydrogenases/reductases (SDR) family.</text>
</comment>
<dbReference type="PROSITE" id="PS00061">
    <property type="entry name" value="ADH_SHORT"/>
    <property type="match status" value="1"/>
</dbReference>
<dbReference type="PANTHER" id="PTHR42760:SF115">
    <property type="entry name" value="3-OXOACYL-[ACYL-CARRIER-PROTEIN] REDUCTASE FABG"/>
    <property type="match status" value="1"/>
</dbReference>
<dbReference type="GO" id="GO:0016616">
    <property type="term" value="F:oxidoreductase activity, acting on the CH-OH group of donors, NAD or NADP as acceptor"/>
    <property type="evidence" value="ECO:0007669"/>
    <property type="project" value="TreeGrafter"/>
</dbReference>